<keyword evidence="6 7" id="KW-0472">Membrane</keyword>
<comment type="subcellular location">
    <subcellularLocation>
        <location evidence="1">Cell membrane</location>
        <topology evidence="1">Multi-pass membrane protein</topology>
    </subcellularLocation>
</comment>
<keyword evidence="9" id="KW-1185">Reference proteome</keyword>
<dbReference type="RefSeq" id="WP_183948262.1">
    <property type="nucleotide sequence ID" value="NZ_JACHHX010000008.1"/>
</dbReference>
<gene>
    <name evidence="8" type="ORF">HNQ58_001486</name>
</gene>
<feature type="transmembrane region" description="Helical" evidence="7">
    <location>
        <begin position="61"/>
        <end position="83"/>
    </location>
</feature>
<evidence type="ECO:0000256" key="7">
    <source>
        <dbReference type="SAM" id="Phobius"/>
    </source>
</evidence>
<keyword evidence="4 7" id="KW-0812">Transmembrane</keyword>
<feature type="transmembrane region" description="Helical" evidence="7">
    <location>
        <begin position="304"/>
        <end position="326"/>
    </location>
</feature>
<feature type="transmembrane region" description="Helical" evidence="7">
    <location>
        <begin position="36"/>
        <end position="55"/>
    </location>
</feature>
<feature type="transmembrane region" description="Helical" evidence="7">
    <location>
        <begin position="333"/>
        <end position="355"/>
    </location>
</feature>
<dbReference type="Proteomes" id="UP000519004">
    <property type="component" value="Unassembled WGS sequence"/>
</dbReference>
<evidence type="ECO:0000256" key="2">
    <source>
        <dbReference type="ARBA" id="ARBA00006386"/>
    </source>
</evidence>
<dbReference type="GO" id="GO:0005886">
    <property type="term" value="C:plasma membrane"/>
    <property type="evidence" value="ECO:0007669"/>
    <property type="project" value="UniProtKB-SubCell"/>
</dbReference>
<dbReference type="AlphaFoldDB" id="A0A7W7Y013"/>
<evidence type="ECO:0000313" key="8">
    <source>
        <dbReference type="EMBL" id="MBB5015582.1"/>
    </source>
</evidence>
<dbReference type="InterPro" id="IPR005524">
    <property type="entry name" value="DUF318"/>
</dbReference>
<proteinExistence type="inferred from homology"/>
<feature type="transmembrane region" description="Helical" evidence="7">
    <location>
        <begin position="239"/>
        <end position="263"/>
    </location>
</feature>
<evidence type="ECO:0000256" key="4">
    <source>
        <dbReference type="ARBA" id="ARBA00022692"/>
    </source>
</evidence>
<name>A0A7W7Y013_9GAMM</name>
<evidence type="ECO:0000313" key="9">
    <source>
        <dbReference type="Proteomes" id="UP000519004"/>
    </source>
</evidence>
<dbReference type="PANTHER" id="PTHR34184">
    <property type="entry name" value="UPF0718 PROTEIN YCGR"/>
    <property type="match status" value="1"/>
</dbReference>
<dbReference type="Pfam" id="PF03773">
    <property type="entry name" value="ArsP_1"/>
    <property type="match status" value="1"/>
</dbReference>
<comment type="caution">
    <text evidence="8">The sequence shown here is derived from an EMBL/GenBank/DDBJ whole genome shotgun (WGS) entry which is preliminary data.</text>
</comment>
<reference evidence="8 9" key="1">
    <citation type="submission" date="2020-08" db="EMBL/GenBank/DDBJ databases">
        <title>Genomic Encyclopedia of Type Strains, Phase IV (KMG-IV): sequencing the most valuable type-strain genomes for metagenomic binning, comparative biology and taxonomic classification.</title>
        <authorList>
            <person name="Goeker M."/>
        </authorList>
    </citation>
    <scope>NUCLEOTIDE SEQUENCE [LARGE SCALE GENOMIC DNA]</scope>
    <source>
        <strain evidence="8 9">DSM 25897</strain>
    </source>
</reference>
<evidence type="ECO:0000256" key="1">
    <source>
        <dbReference type="ARBA" id="ARBA00004651"/>
    </source>
</evidence>
<organism evidence="8 9">
    <name type="scientific">Rehaibacterium terrae</name>
    <dbReference type="NCBI Taxonomy" id="1341696"/>
    <lineage>
        <taxon>Bacteria</taxon>
        <taxon>Pseudomonadati</taxon>
        <taxon>Pseudomonadota</taxon>
        <taxon>Gammaproteobacteria</taxon>
        <taxon>Lysobacterales</taxon>
        <taxon>Lysobacteraceae</taxon>
        <taxon>Rehaibacterium</taxon>
    </lineage>
</organism>
<keyword evidence="5 7" id="KW-1133">Transmembrane helix</keyword>
<evidence type="ECO:0000256" key="6">
    <source>
        <dbReference type="ARBA" id="ARBA00023136"/>
    </source>
</evidence>
<keyword evidence="3" id="KW-1003">Cell membrane</keyword>
<evidence type="ECO:0000256" key="3">
    <source>
        <dbReference type="ARBA" id="ARBA00022475"/>
    </source>
</evidence>
<feature type="transmembrane region" description="Helical" evidence="7">
    <location>
        <begin position="275"/>
        <end position="298"/>
    </location>
</feature>
<evidence type="ECO:0008006" key="10">
    <source>
        <dbReference type="Google" id="ProtNLM"/>
    </source>
</evidence>
<accession>A0A7W7Y013</accession>
<dbReference type="PANTHER" id="PTHR34184:SF4">
    <property type="entry name" value="UPF0718 PROTEIN YCGR"/>
    <property type="match status" value="1"/>
</dbReference>
<feature type="transmembrane region" description="Helical" evidence="7">
    <location>
        <begin position="104"/>
        <end position="133"/>
    </location>
</feature>
<sequence length="358" mass="36889">MPAETKVCSPPVAATLAAAPHPLVRAARAVTRVDRAVLAILTLLVGIAVAAPTQLGPTLGFTLDSLLSIGPFLIASVATAAWLRAAGADRSIARVFGANPGKAIVLAALFGALSPFCSCGVIPVIAALLASGVPLAPVMAFWVASPVMAPDMYFITAGALGFEFATAKTLAAVGVGLFAGGVTWALQRMGGFADPLRRRACGRCGATALQGGVVAWRFWREPARLALFREEAVKTTLFLGKWLLLAFVLESLMLAWLPAGLLASWVGENAAAIPLAALVGVPAYLNGYAAVPVVAGLIQTGMAPAAAMSFMVAGAMTSIPAAIAVYTLVRRRVFVWYVALALGLSMLVGYAYAAWLAL</sequence>
<dbReference type="InterPro" id="IPR052923">
    <property type="entry name" value="UPF0718"/>
</dbReference>
<protein>
    <recommendedName>
        <fullName evidence="10">Permease</fullName>
    </recommendedName>
</protein>
<comment type="similarity">
    <text evidence="2">Belongs to the UPF0718 family.</text>
</comment>
<dbReference type="EMBL" id="JACHHX010000008">
    <property type="protein sequence ID" value="MBB5015582.1"/>
    <property type="molecule type" value="Genomic_DNA"/>
</dbReference>
<evidence type="ECO:0000256" key="5">
    <source>
        <dbReference type="ARBA" id="ARBA00022989"/>
    </source>
</evidence>